<evidence type="ECO:0000313" key="3">
    <source>
        <dbReference type="Proteomes" id="UP000593572"/>
    </source>
</evidence>
<comment type="caution">
    <text evidence="2">The sequence shown here is derived from an EMBL/GenBank/DDBJ whole genome shotgun (WGS) entry which is preliminary data.</text>
</comment>
<gene>
    <name evidence="2" type="ORF">Golob_027641</name>
</gene>
<keyword evidence="3" id="KW-1185">Reference proteome</keyword>
<evidence type="ECO:0000256" key="1">
    <source>
        <dbReference type="SAM" id="Phobius"/>
    </source>
</evidence>
<name>A0A7J8NJX5_9ROSI</name>
<proteinExistence type="predicted"/>
<organism evidence="2 3">
    <name type="scientific">Gossypium lobatum</name>
    <dbReference type="NCBI Taxonomy" id="34289"/>
    <lineage>
        <taxon>Eukaryota</taxon>
        <taxon>Viridiplantae</taxon>
        <taxon>Streptophyta</taxon>
        <taxon>Embryophyta</taxon>
        <taxon>Tracheophyta</taxon>
        <taxon>Spermatophyta</taxon>
        <taxon>Magnoliopsida</taxon>
        <taxon>eudicotyledons</taxon>
        <taxon>Gunneridae</taxon>
        <taxon>Pentapetalae</taxon>
        <taxon>rosids</taxon>
        <taxon>malvids</taxon>
        <taxon>Malvales</taxon>
        <taxon>Malvaceae</taxon>
        <taxon>Malvoideae</taxon>
        <taxon>Gossypium</taxon>
    </lineage>
</organism>
<protein>
    <submittedName>
        <fullName evidence="2">Uncharacterized protein</fullName>
    </submittedName>
</protein>
<evidence type="ECO:0000313" key="2">
    <source>
        <dbReference type="EMBL" id="MBA0577285.1"/>
    </source>
</evidence>
<feature type="transmembrane region" description="Helical" evidence="1">
    <location>
        <begin position="12"/>
        <end position="32"/>
    </location>
</feature>
<keyword evidence="1" id="KW-0472">Membrane</keyword>
<keyword evidence="1" id="KW-0812">Transmembrane</keyword>
<keyword evidence="1" id="KW-1133">Transmembrane helix</keyword>
<reference evidence="2 3" key="1">
    <citation type="journal article" date="2019" name="Genome Biol. Evol.">
        <title>Insights into the evolution of the New World diploid cottons (Gossypium, subgenus Houzingenia) based on genome sequencing.</title>
        <authorList>
            <person name="Grover C.E."/>
            <person name="Arick M.A. 2nd"/>
            <person name="Thrash A."/>
            <person name="Conover J.L."/>
            <person name="Sanders W.S."/>
            <person name="Peterson D.G."/>
            <person name="Frelichowski J.E."/>
            <person name="Scheffler J.A."/>
            <person name="Scheffler B.E."/>
            <person name="Wendel J.F."/>
        </authorList>
    </citation>
    <scope>NUCLEOTIDE SEQUENCE [LARGE SCALE GENOMIC DNA]</scope>
    <source>
        <strain evidence="2">157</strain>
        <tissue evidence="2">Leaf</tissue>
    </source>
</reference>
<dbReference type="EMBL" id="JABEZX010354687">
    <property type="protein sequence ID" value="MBA0577285.1"/>
    <property type="molecule type" value="Genomic_DNA"/>
</dbReference>
<accession>A0A7J8NJX5</accession>
<dbReference type="AlphaFoldDB" id="A0A7J8NJX5"/>
<sequence>MIKGQSMKLQLQVIVLLIWTTSITELLLKFWVLKGIVGFNFKDRSLA</sequence>
<dbReference type="Proteomes" id="UP000593572">
    <property type="component" value="Unassembled WGS sequence"/>
</dbReference>